<accession>A0A8T2MCG0</accession>
<evidence type="ECO:0000313" key="1">
    <source>
        <dbReference type="EMBL" id="KAG9282113.1"/>
    </source>
</evidence>
<gene>
    <name evidence="1" type="ORF">AMEX_G723</name>
</gene>
<proteinExistence type="predicted"/>
<protein>
    <submittedName>
        <fullName evidence="1">Uncharacterized protein</fullName>
    </submittedName>
</protein>
<organism evidence="1 2">
    <name type="scientific">Astyanax mexicanus</name>
    <name type="common">Blind cave fish</name>
    <name type="synonym">Astyanax fasciatus mexicanus</name>
    <dbReference type="NCBI Taxonomy" id="7994"/>
    <lineage>
        <taxon>Eukaryota</taxon>
        <taxon>Metazoa</taxon>
        <taxon>Chordata</taxon>
        <taxon>Craniata</taxon>
        <taxon>Vertebrata</taxon>
        <taxon>Euteleostomi</taxon>
        <taxon>Actinopterygii</taxon>
        <taxon>Neopterygii</taxon>
        <taxon>Teleostei</taxon>
        <taxon>Ostariophysi</taxon>
        <taxon>Characiformes</taxon>
        <taxon>Characoidei</taxon>
        <taxon>Acestrorhamphidae</taxon>
        <taxon>Acestrorhamphinae</taxon>
        <taxon>Astyanax</taxon>
    </lineage>
</organism>
<dbReference type="AlphaFoldDB" id="A0A8T2MCG0"/>
<reference evidence="1 2" key="1">
    <citation type="submission" date="2021-07" db="EMBL/GenBank/DDBJ databases">
        <authorList>
            <person name="Imarazene B."/>
            <person name="Zahm M."/>
            <person name="Klopp C."/>
            <person name="Cabau C."/>
            <person name="Beille S."/>
            <person name="Jouanno E."/>
            <person name="Castinel A."/>
            <person name="Lluch J."/>
            <person name="Gil L."/>
            <person name="Kuchtly C."/>
            <person name="Lopez Roques C."/>
            <person name="Donnadieu C."/>
            <person name="Parrinello H."/>
            <person name="Journot L."/>
            <person name="Du K."/>
            <person name="Schartl M."/>
            <person name="Retaux S."/>
            <person name="Guiguen Y."/>
        </authorList>
    </citation>
    <scope>NUCLEOTIDE SEQUENCE [LARGE SCALE GENOMIC DNA]</scope>
    <source>
        <strain evidence="1">Pach_M1</strain>
        <tissue evidence="1">Testis</tissue>
    </source>
</reference>
<evidence type="ECO:0000313" key="2">
    <source>
        <dbReference type="Proteomes" id="UP000752171"/>
    </source>
</evidence>
<dbReference type="Proteomes" id="UP000752171">
    <property type="component" value="Unassembled WGS sequence"/>
</dbReference>
<comment type="caution">
    <text evidence="1">The sequence shown here is derived from an EMBL/GenBank/DDBJ whole genome shotgun (WGS) entry which is preliminary data.</text>
</comment>
<name>A0A8T2MCG0_ASTMX</name>
<dbReference type="EMBL" id="JAICCE010000001">
    <property type="protein sequence ID" value="KAG9282113.1"/>
    <property type="molecule type" value="Genomic_DNA"/>
</dbReference>
<sequence>MMSTAPNIQRLCLRAAIRQSAQNSRLYTFYLPDKNLTHLPTEFNIVIFHLDIPCSHIYQDEAFCSPAAAAAVTGSQLWATL</sequence>